<organism evidence="1 2">
    <name type="scientific">Nitrosospira lacus</name>
    <dbReference type="NCBI Taxonomy" id="1288494"/>
    <lineage>
        <taxon>Bacteria</taxon>
        <taxon>Pseudomonadati</taxon>
        <taxon>Pseudomonadota</taxon>
        <taxon>Betaproteobacteria</taxon>
        <taxon>Nitrosomonadales</taxon>
        <taxon>Nitrosomonadaceae</taxon>
        <taxon>Nitrosospira</taxon>
    </lineage>
</organism>
<reference evidence="1 2" key="1">
    <citation type="journal article" date="2015" name="Int. J. Syst. Evol. Microbiol.">
        <title>Nitrosospira lacus sp. nov., a psychrotolerant, ammonia-oxidizing bacterium from sandy lake sediment.</title>
        <authorList>
            <person name="Urakawa H."/>
            <person name="Garcia J.C."/>
            <person name="Nielsen J.L."/>
            <person name="Le V.Q."/>
            <person name="Kozlowski J.A."/>
            <person name="Stein L.Y."/>
            <person name="Lim C.K."/>
            <person name="Pommerening-Roser A."/>
            <person name="Martens-Habbena W."/>
            <person name="Stahl D.A."/>
            <person name="Klotz M.G."/>
        </authorList>
    </citation>
    <scope>NUCLEOTIDE SEQUENCE [LARGE SCALE GENOMIC DNA]</scope>
    <source>
        <strain evidence="1 2">APG3</strain>
    </source>
</reference>
<gene>
    <name evidence="1" type="ORF">EBAPG3_003880</name>
</gene>
<dbReference type="KEGG" id="nlc:EBAPG3_003880"/>
<evidence type="ECO:0000313" key="1">
    <source>
        <dbReference type="EMBL" id="ARO86979.1"/>
    </source>
</evidence>
<accession>A0A1W6SMD8</accession>
<keyword evidence="2" id="KW-1185">Reference proteome</keyword>
<protein>
    <submittedName>
        <fullName evidence="1">Uncharacterized protein</fullName>
    </submittedName>
</protein>
<dbReference type="AlphaFoldDB" id="A0A1W6SMD8"/>
<proteinExistence type="predicted"/>
<dbReference type="EMBL" id="CP021106">
    <property type="protein sequence ID" value="ARO86979.1"/>
    <property type="molecule type" value="Genomic_DNA"/>
</dbReference>
<evidence type="ECO:0000313" key="2">
    <source>
        <dbReference type="Proteomes" id="UP000012179"/>
    </source>
</evidence>
<dbReference type="Proteomes" id="UP000012179">
    <property type="component" value="Chromosome"/>
</dbReference>
<name>A0A1W6SMD8_9PROT</name>
<sequence>MGRIDNIAGYMDRQLYVVRVWLSRFMQIYRENAFRNTLADSSLTRLPDSKKPKLPIECTGLRSLRR</sequence>